<evidence type="ECO:0000313" key="2">
    <source>
        <dbReference type="EMBL" id="GAA0445995.1"/>
    </source>
</evidence>
<dbReference type="EMBL" id="BAAABY010000007">
    <property type="protein sequence ID" value="GAA0445995.1"/>
    <property type="molecule type" value="Genomic_DNA"/>
</dbReference>
<dbReference type="Proteomes" id="UP001500909">
    <property type="component" value="Unassembled WGS sequence"/>
</dbReference>
<comment type="caution">
    <text evidence="2">The sequence shown here is derived from an EMBL/GenBank/DDBJ whole genome shotgun (WGS) entry which is preliminary data.</text>
</comment>
<evidence type="ECO:0000256" key="1">
    <source>
        <dbReference type="SAM" id="MobiDB-lite"/>
    </source>
</evidence>
<accession>A0ABP3J902</accession>
<proteinExistence type="predicted"/>
<feature type="region of interest" description="Disordered" evidence="1">
    <location>
        <begin position="1"/>
        <end position="24"/>
    </location>
</feature>
<organism evidence="2 3">
    <name type="scientific">Streptomyces olivaceiscleroticus</name>
    <dbReference type="NCBI Taxonomy" id="68245"/>
    <lineage>
        <taxon>Bacteria</taxon>
        <taxon>Bacillati</taxon>
        <taxon>Actinomycetota</taxon>
        <taxon>Actinomycetes</taxon>
        <taxon>Kitasatosporales</taxon>
        <taxon>Streptomycetaceae</taxon>
        <taxon>Streptomyces</taxon>
    </lineage>
</organism>
<gene>
    <name evidence="2" type="ORF">GCM10010361_07280</name>
</gene>
<protein>
    <submittedName>
        <fullName evidence="2">Uncharacterized protein</fullName>
    </submittedName>
</protein>
<sequence length="135" mass="14845">MRRPKQESTLENTAAQEGDSFRDDDFHDAFDTVELYRVNCPDCAQPIALLADEDTLPEHAVCSSPWNPFGLTVCQGSGRAVSETDSPDDALAPQEHDSGMLLTLPAGLNWRTQPFSHVGGPGSRPVRVPVMRRRL</sequence>
<reference evidence="3" key="1">
    <citation type="journal article" date="2019" name="Int. J. Syst. Evol. Microbiol.">
        <title>The Global Catalogue of Microorganisms (GCM) 10K type strain sequencing project: providing services to taxonomists for standard genome sequencing and annotation.</title>
        <authorList>
            <consortium name="The Broad Institute Genomics Platform"/>
            <consortium name="The Broad Institute Genome Sequencing Center for Infectious Disease"/>
            <person name="Wu L."/>
            <person name="Ma J."/>
        </authorList>
    </citation>
    <scope>NUCLEOTIDE SEQUENCE [LARGE SCALE GENOMIC DNA]</scope>
    <source>
        <strain evidence="3">JCM 4805</strain>
    </source>
</reference>
<name>A0ABP3J902_9ACTN</name>
<keyword evidence="3" id="KW-1185">Reference proteome</keyword>
<evidence type="ECO:0000313" key="3">
    <source>
        <dbReference type="Proteomes" id="UP001500909"/>
    </source>
</evidence>